<dbReference type="AlphaFoldDB" id="A0A699YY06"/>
<evidence type="ECO:0000313" key="1">
    <source>
        <dbReference type="EMBL" id="GFH15163.1"/>
    </source>
</evidence>
<name>A0A699YY06_HAELA</name>
<organism evidence="1 2">
    <name type="scientific">Haematococcus lacustris</name>
    <name type="common">Green alga</name>
    <name type="synonym">Haematococcus pluvialis</name>
    <dbReference type="NCBI Taxonomy" id="44745"/>
    <lineage>
        <taxon>Eukaryota</taxon>
        <taxon>Viridiplantae</taxon>
        <taxon>Chlorophyta</taxon>
        <taxon>core chlorophytes</taxon>
        <taxon>Chlorophyceae</taxon>
        <taxon>CS clade</taxon>
        <taxon>Chlamydomonadales</taxon>
        <taxon>Haematococcaceae</taxon>
        <taxon>Haematococcus</taxon>
    </lineage>
</organism>
<reference evidence="1 2" key="1">
    <citation type="submission" date="2020-02" db="EMBL/GenBank/DDBJ databases">
        <title>Draft genome sequence of Haematococcus lacustris strain NIES-144.</title>
        <authorList>
            <person name="Morimoto D."/>
            <person name="Nakagawa S."/>
            <person name="Yoshida T."/>
            <person name="Sawayama S."/>
        </authorList>
    </citation>
    <scope>NUCLEOTIDE SEQUENCE [LARGE SCALE GENOMIC DNA]</scope>
    <source>
        <strain evidence="1 2">NIES-144</strain>
    </source>
</reference>
<dbReference type="Proteomes" id="UP000485058">
    <property type="component" value="Unassembled WGS sequence"/>
</dbReference>
<protein>
    <submittedName>
        <fullName evidence="1">WW domain-containing protein</fullName>
    </submittedName>
</protein>
<gene>
    <name evidence="1" type="ORF">HaLaN_11340</name>
</gene>
<comment type="caution">
    <text evidence="1">The sequence shown here is derived from an EMBL/GenBank/DDBJ whole genome shotgun (WGS) entry which is preliminary data.</text>
</comment>
<sequence length="149" mass="16288">MAICLSKGDQHHQHRGGDGPITDIQQLVFYSWWSEDCESADLGLRISCDSIVGGGIKKRYATVTYDLASKSFSLLSSQDGQDVVLGPAELQKYKPRAHKACVSHDKGQGPLGGLCLSHTVKQLHVLLDDVAQYRPSVATQLREQISILV</sequence>
<dbReference type="EMBL" id="BLLF01000814">
    <property type="protein sequence ID" value="GFH15163.1"/>
    <property type="molecule type" value="Genomic_DNA"/>
</dbReference>
<evidence type="ECO:0000313" key="2">
    <source>
        <dbReference type="Proteomes" id="UP000485058"/>
    </source>
</evidence>
<proteinExistence type="predicted"/>
<keyword evidence="2" id="KW-1185">Reference proteome</keyword>
<accession>A0A699YY06</accession>